<feature type="compositionally biased region" description="Low complexity" evidence="1">
    <location>
        <begin position="37"/>
        <end position="49"/>
    </location>
</feature>
<dbReference type="AlphaFoldDB" id="A0AAW0KU99"/>
<feature type="region of interest" description="Disordered" evidence="1">
    <location>
        <begin position="22"/>
        <end position="74"/>
    </location>
</feature>
<feature type="non-terminal residue" evidence="2">
    <location>
        <position position="1"/>
    </location>
</feature>
<dbReference type="Proteomes" id="UP000237347">
    <property type="component" value="Unassembled WGS sequence"/>
</dbReference>
<organism evidence="2 3">
    <name type="scientific">Quercus suber</name>
    <name type="common">Cork oak</name>
    <dbReference type="NCBI Taxonomy" id="58331"/>
    <lineage>
        <taxon>Eukaryota</taxon>
        <taxon>Viridiplantae</taxon>
        <taxon>Streptophyta</taxon>
        <taxon>Embryophyta</taxon>
        <taxon>Tracheophyta</taxon>
        <taxon>Spermatophyta</taxon>
        <taxon>Magnoliopsida</taxon>
        <taxon>eudicotyledons</taxon>
        <taxon>Gunneridae</taxon>
        <taxon>Pentapetalae</taxon>
        <taxon>rosids</taxon>
        <taxon>fabids</taxon>
        <taxon>Fagales</taxon>
        <taxon>Fagaceae</taxon>
        <taxon>Quercus</taxon>
    </lineage>
</organism>
<sequence length="74" mass="8527">LKNKIINLKALIFSNLSKIIKSRSHKPRKFKTRKSSNPKSSNPRSHNPHFFNHQTHFETQNSTTTLLKSPPSFG</sequence>
<evidence type="ECO:0000313" key="2">
    <source>
        <dbReference type="EMBL" id="KAK7841946.1"/>
    </source>
</evidence>
<gene>
    <name evidence="2" type="ORF">CFP56_014627</name>
</gene>
<proteinExistence type="predicted"/>
<evidence type="ECO:0000313" key="3">
    <source>
        <dbReference type="Proteomes" id="UP000237347"/>
    </source>
</evidence>
<comment type="caution">
    <text evidence="2">The sequence shown here is derived from an EMBL/GenBank/DDBJ whole genome shotgun (WGS) entry which is preliminary data.</text>
</comment>
<keyword evidence="3" id="KW-1185">Reference proteome</keyword>
<dbReference type="EMBL" id="PKMF04000230">
    <property type="protein sequence ID" value="KAK7841946.1"/>
    <property type="molecule type" value="Genomic_DNA"/>
</dbReference>
<accession>A0AAW0KU99</accession>
<feature type="compositionally biased region" description="Polar residues" evidence="1">
    <location>
        <begin position="52"/>
        <end position="67"/>
    </location>
</feature>
<feature type="compositionally biased region" description="Basic residues" evidence="1">
    <location>
        <begin position="22"/>
        <end position="36"/>
    </location>
</feature>
<protein>
    <submittedName>
        <fullName evidence="2">Uncharacterized protein</fullName>
    </submittedName>
</protein>
<evidence type="ECO:0000256" key="1">
    <source>
        <dbReference type="SAM" id="MobiDB-lite"/>
    </source>
</evidence>
<name>A0AAW0KU99_QUESU</name>
<reference evidence="2 3" key="1">
    <citation type="journal article" date="2018" name="Sci. Data">
        <title>The draft genome sequence of cork oak.</title>
        <authorList>
            <person name="Ramos A.M."/>
            <person name="Usie A."/>
            <person name="Barbosa P."/>
            <person name="Barros P.M."/>
            <person name="Capote T."/>
            <person name="Chaves I."/>
            <person name="Simoes F."/>
            <person name="Abreu I."/>
            <person name="Carrasquinho I."/>
            <person name="Faro C."/>
            <person name="Guimaraes J.B."/>
            <person name="Mendonca D."/>
            <person name="Nobrega F."/>
            <person name="Rodrigues L."/>
            <person name="Saibo N.J.M."/>
            <person name="Varela M.C."/>
            <person name="Egas C."/>
            <person name="Matos J."/>
            <person name="Miguel C.M."/>
            <person name="Oliveira M.M."/>
            <person name="Ricardo C.P."/>
            <person name="Goncalves S."/>
        </authorList>
    </citation>
    <scope>NUCLEOTIDE SEQUENCE [LARGE SCALE GENOMIC DNA]</scope>
    <source>
        <strain evidence="3">cv. HL8</strain>
    </source>
</reference>